<comment type="pathway">
    <text evidence="1">Pyrimidine metabolism; dTTP biosynthesis.</text>
</comment>
<dbReference type="PROSITE" id="PS01331">
    <property type="entry name" value="THYMIDYLATE_KINASE"/>
    <property type="match status" value="1"/>
</dbReference>
<protein>
    <recommendedName>
        <fullName evidence="3">dTMP kinase</fullName>
        <ecNumber evidence="3">2.7.4.9</ecNumber>
    </recommendedName>
</protein>
<gene>
    <name evidence="10" type="primary">MPUL0F04270</name>
    <name evidence="10" type="ORF">METSCH_F04270</name>
</gene>
<dbReference type="GO" id="GO:0006233">
    <property type="term" value="P:dTDP biosynthetic process"/>
    <property type="evidence" value="ECO:0007669"/>
    <property type="project" value="InterPro"/>
</dbReference>
<keyword evidence="11" id="KW-1185">Reference proteome</keyword>
<dbReference type="AlphaFoldDB" id="A0A4P6XUE1"/>
<name>A0A4P6XUE1_9ASCO</name>
<dbReference type="InterPro" id="IPR039430">
    <property type="entry name" value="Thymidylate_kin-like_dom"/>
</dbReference>
<dbReference type="STRING" id="2163413.A0A4P6XUE1"/>
<proteinExistence type="inferred from homology"/>
<organism evidence="10 11">
    <name type="scientific">Metschnikowia aff. pulcherrima</name>
    <dbReference type="NCBI Taxonomy" id="2163413"/>
    <lineage>
        <taxon>Eukaryota</taxon>
        <taxon>Fungi</taxon>
        <taxon>Dikarya</taxon>
        <taxon>Ascomycota</taxon>
        <taxon>Saccharomycotina</taxon>
        <taxon>Pichiomycetes</taxon>
        <taxon>Metschnikowiaceae</taxon>
        <taxon>Metschnikowia</taxon>
    </lineage>
</organism>
<evidence type="ECO:0000256" key="2">
    <source>
        <dbReference type="ARBA" id="ARBA00009776"/>
    </source>
</evidence>
<dbReference type="GO" id="GO:0004550">
    <property type="term" value="F:nucleoside diphosphate kinase activity"/>
    <property type="evidence" value="ECO:0007669"/>
    <property type="project" value="TreeGrafter"/>
</dbReference>
<dbReference type="GO" id="GO:0006227">
    <property type="term" value="P:dUDP biosynthetic process"/>
    <property type="evidence" value="ECO:0007669"/>
    <property type="project" value="TreeGrafter"/>
</dbReference>
<evidence type="ECO:0000256" key="6">
    <source>
        <dbReference type="ARBA" id="ARBA00022741"/>
    </source>
</evidence>
<dbReference type="Gene3D" id="3.40.50.300">
    <property type="entry name" value="P-loop containing nucleotide triphosphate hydrolases"/>
    <property type="match status" value="1"/>
</dbReference>
<dbReference type="CDD" id="cd01672">
    <property type="entry name" value="TMPK"/>
    <property type="match status" value="1"/>
</dbReference>
<dbReference type="SUPFAM" id="SSF52540">
    <property type="entry name" value="P-loop containing nucleoside triphosphate hydrolases"/>
    <property type="match status" value="1"/>
</dbReference>
<dbReference type="PANTHER" id="PTHR10344:SF1">
    <property type="entry name" value="THYMIDYLATE KINASE"/>
    <property type="match status" value="1"/>
</dbReference>
<dbReference type="EC" id="2.7.4.9" evidence="3"/>
<keyword evidence="7 10" id="KW-0418">Kinase</keyword>
<evidence type="ECO:0000259" key="9">
    <source>
        <dbReference type="Pfam" id="PF02223"/>
    </source>
</evidence>
<evidence type="ECO:0000256" key="1">
    <source>
        <dbReference type="ARBA" id="ARBA00004992"/>
    </source>
</evidence>
<evidence type="ECO:0000256" key="4">
    <source>
        <dbReference type="ARBA" id="ARBA00022679"/>
    </source>
</evidence>
<evidence type="ECO:0000256" key="5">
    <source>
        <dbReference type="ARBA" id="ARBA00022727"/>
    </source>
</evidence>
<evidence type="ECO:0000313" key="10">
    <source>
        <dbReference type="EMBL" id="QBM90839.1"/>
    </source>
</evidence>
<evidence type="ECO:0000313" key="11">
    <source>
        <dbReference type="Proteomes" id="UP000292447"/>
    </source>
</evidence>
<accession>A0A4P6XUE1</accession>
<dbReference type="Pfam" id="PF02223">
    <property type="entry name" value="Thymidylate_kin"/>
    <property type="match status" value="1"/>
</dbReference>
<keyword evidence="5" id="KW-0545">Nucleotide biosynthesis</keyword>
<dbReference type="GO" id="GO:0006235">
    <property type="term" value="P:dTTP biosynthetic process"/>
    <property type="evidence" value="ECO:0007669"/>
    <property type="project" value="TreeGrafter"/>
</dbReference>
<evidence type="ECO:0000256" key="3">
    <source>
        <dbReference type="ARBA" id="ARBA00012980"/>
    </source>
</evidence>
<dbReference type="GO" id="GO:0005634">
    <property type="term" value="C:nucleus"/>
    <property type="evidence" value="ECO:0007669"/>
    <property type="project" value="TreeGrafter"/>
</dbReference>
<keyword evidence="8" id="KW-0067">ATP-binding</keyword>
<dbReference type="InterPro" id="IPR018094">
    <property type="entry name" value="Thymidylate_kinase"/>
</dbReference>
<reference evidence="11" key="1">
    <citation type="submission" date="2019-03" db="EMBL/GenBank/DDBJ databases">
        <title>Snf2 controls pulcherriminic acid biosynthesis and connects pigmentation and antifungal activity of the yeast Metschnikowia pulcherrima.</title>
        <authorList>
            <person name="Gore-Lloyd D."/>
            <person name="Sumann I."/>
            <person name="Brachmann A.O."/>
            <person name="Schneeberger K."/>
            <person name="Ortiz-Merino R.A."/>
            <person name="Moreno-Beltran M."/>
            <person name="Schlaefli M."/>
            <person name="Kirner P."/>
            <person name="Santos Kron A."/>
            <person name="Wolfe K.H."/>
            <person name="Piel J."/>
            <person name="Ahrens C.H."/>
            <person name="Henk D."/>
            <person name="Freimoser F.M."/>
        </authorList>
    </citation>
    <scope>NUCLEOTIDE SEQUENCE [LARGE SCALE GENOMIC DNA]</scope>
    <source>
        <strain evidence="11">APC 1.2</strain>
    </source>
</reference>
<dbReference type="GO" id="GO:0005524">
    <property type="term" value="F:ATP binding"/>
    <property type="evidence" value="ECO:0007669"/>
    <property type="project" value="UniProtKB-KW"/>
</dbReference>
<evidence type="ECO:0000256" key="8">
    <source>
        <dbReference type="ARBA" id="ARBA00022840"/>
    </source>
</evidence>
<dbReference type="InterPro" id="IPR027417">
    <property type="entry name" value="P-loop_NTPase"/>
</dbReference>
<evidence type="ECO:0000256" key="7">
    <source>
        <dbReference type="ARBA" id="ARBA00022777"/>
    </source>
</evidence>
<dbReference type="InterPro" id="IPR018095">
    <property type="entry name" value="Thymidylate_kin_CS"/>
</dbReference>
<keyword evidence="6" id="KW-0547">Nucleotide-binding</keyword>
<sequence>MRGNLILLEGLDRSGKSTQAEILAGHLDATLIKFPDRSTPIGKLINEYLTNAEFHLSDEAAHLLFSANRWELAAKIEKLIANGTNVVLDRYVYSGIAYSLAKEGLKSREWLYSPDKGLPKPDLTIFLIILMEELARRKGWGEERYEQTAFQEKVKKCFLEILRPEEDNSVVLVNVDRLLIEQTRDMVWRAIAENSLDLPKKTPLNRFT</sequence>
<dbReference type="HAMAP" id="MF_00165">
    <property type="entry name" value="Thymidylate_kinase"/>
    <property type="match status" value="1"/>
</dbReference>
<dbReference type="Proteomes" id="UP000292447">
    <property type="component" value="Chromosome VI"/>
</dbReference>
<feature type="domain" description="Thymidylate kinase-like" evidence="9">
    <location>
        <begin position="8"/>
        <end position="182"/>
    </location>
</feature>
<dbReference type="EMBL" id="CP034461">
    <property type="protein sequence ID" value="QBM90839.1"/>
    <property type="molecule type" value="Genomic_DNA"/>
</dbReference>
<dbReference type="GO" id="GO:0005829">
    <property type="term" value="C:cytosol"/>
    <property type="evidence" value="ECO:0007669"/>
    <property type="project" value="TreeGrafter"/>
</dbReference>
<dbReference type="NCBIfam" id="TIGR00041">
    <property type="entry name" value="DTMP_kinase"/>
    <property type="match status" value="1"/>
</dbReference>
<comment type="similarity">
    <text evidence="2">Belongs to the thymidylate kinase family.</text>
</comment>
<dbReference type="GO" id="GO:0004798">
    <property type="term" value="F:dTMP kinase activity"/>
    <property type="evidence" value="ECO:0007669"/>
    <property type="project" value="UniProtKB-EC"/>
</dbReference>
<keyword evidence="4" id="KW-0808">Transferase</keyword>
<dbReference type="PANTHER" id="PTHR10344">
    <property type="entry name" value="THYMIDYLATE KINASE"/>
    <property type="match status" value="1"/>
</dbReference>